<dbReference type="InterPro" id="IPR009057">
    <property type="entry name" value="Homeodomain-like_sf"/>
</dbReference>
<evidence type="ECO:0000313" key="7">
    <source>
        <dbReference type="EMBL" id="SHH58288.1"/>
    </source>
</evidence>
<dbReference type="EMBL" id="FQWO01000018">
    <property type="protein sequence ID" value="SHH58288.1"/>
    <property type="molecule type" value="Genomic_DNA"/>
</dbReference>
<dbReference type="PROSITE" id="PS00041">
    <property type="entry name" value="HTH_ARAC_FAMILY_1"/>
    <property type="match status" value="1"/>
</dbReference>
<dbReference type="InterPro" id="IPR018060">
    <property type="entry name" value="HTH_AraC"/>
</dbReference>
<dbReference type="CDD" id="cd06225">
    <property type="entry name" value="HAMP"/>
    <property type="match status" value="1"/>
</dbReference>
<evidence type="ECO:0000259" key="5">
    <source>
        <dbReference type="PROSITE" id="PS50885"/>
    </source>
</evidence>
<dbReference type="RefSeq" id="WP_072946117.1">
    <property type="nucleotide sequence ID" value="NZ_FQWO01000018.1"/>
</dbReference>
<evidence type="ECO:0000259" key="4">
    <source>
        <dbReference type="PROSITE" id="PS01124"/>
    </source>
</evidence>
<dbReference type="Proteomes" id="UP000237771">
    <property type="component" value="Unassembled WGS sequence"/>
</dbReference>
<dbReference type="Pfam" id="PF12833">
    <property type="entry name" value="HTH_18"/>
    <property type="match status" value="1"/>
</dbReference>
<dbReference type="PANTHER" id="PTHR47893:SF1">
    <property type="entry name" value="REGULATORY PROTEIN PCHR"/>
    <property type="match status" value="1"/>
</dbReference>
<dbReference type="Proteomes" id="UP000184384">
    <property type="component" value="Unassembled WGS sequence"/>
</dbReference>
<protein>
    <submittedName>
        <fullName evidence="6">AraC-like DNA-binding protein</fullName>
    </submittedName>
    <submittedName>
        <fullName evidence="7">AraC-type DNA-binding protein</fullName>
    </submittedName>
</protein>
<dbReference type="SMART" id="SM00342">
    <property type="entry name" value="HTH_ARAC"/>
    <property type="match status" value="1"/>
</dbReference>
<keyword evidence="9" id="KW-1185">Reference proteome</keyword>
<dbReference type="Pfam" id="PF00672">
    <property type="entry name" value="HAMP"/>
    <property type="match status" value="1"/>
</dbReference>
<name>A0A1M5U5S8_9FLAO</name>
<evidence type="ECO:0000313" key="9">
    <source>
        <dbReference type="Proteomes" id="UP000237771"/>
    </source>
</evidence>
<dbReference type="OrthoDB" id="1451418at2"/>
<dbReference type="SUPFAM" id="SSF46689">
    <property type="entry name" value="Homeodomain-like"/>
    <property type="match status" value="1"/>
</dbReference>
<dbReference type="PROSITE" id="PS50885">
    <property type="entry name" value="HAMP"/>
    <property type="match status" value="1"/>
</dbReference>
<dbReference type="GO" id="GO:0007165">
    <property type="term" value="P:signal transduction"/>
    <property type="evidence" value="ECO:0007669"/>
    <property type="project" value="InterPro"/>
</dbReference>
<dbReference type="InterPro" id="IPR018062">
    <property type="entry name" value="HTH_AraC-typ_CS"/>
</dbReference>
<evidence type="ECO:0000313" key="6">
    <source>
        <dbReference type="EMBL" id="PRZ19562.1"/>
    </source>
</evidence>
<dbReference type="SUPFAM" id="SSF158472">
    <property type="entry name" value="HAMP domain-like"/>
    <property type="match status" value="1"/>
</dbReference>
<organism evidence="7 8">
    <name type="scientific">Flavobacterium granuli</name>
    <dbReference type="NCBI Taxonomy" id="280093"/>
    <lineage>
        <taxon>Bacteria</taxon>
        <taxon>Pseudomonadati</taxon>
        <taxon>Bacteroidota</taxon>
        <taxon>Flavobacteriia</taxon>
        <taxon>Flavobacteriales</taxon>
        <taxon>Flavobacteriaceae</taxon>
        <taxon>Flavobacterium</taxon>
    </lineage>
</organism>
<accession>A0A1M5U5S8</accession>
<keyword evidence="1" id="KW-0805">Transcription regulation</keyword>
<dbReference type="PANTHER" id="PTHR47893">
    <property type="entry name" value="REGULATORY PROTEIN PCHR"/>
    <property type="match status" value="1"/>
</dbReference>
<dbReference type="STRING" id="280093.SAMN05443373_11810"/>
<evidence type="ECO:0000256" key="2">
    <source>
        <dbReference type="ARBA" id="ARBA00023125"/>
    </source>
</evidence>
<feature type="domain" description="HAMP" evidence="5">
    <location>
        <begin position="4"/>
        <end position="57"/>
    </location>
</feature>
<dbReference type="AlphaFoldDB" id="A0A1M5U5S8"/>
<keyword evidence="3" id="KW-0804">Transcription</keyword>
<sequence>MENQKTQRRIKAIYQMLFQMASGNLSFRILETDPNDELGKIAEKLNTFAEELHTVLVNSACINTSCGYQNLVRITILLNNHFKIRGFSSDVPLFIKYAAEDLVGIDFKKMLSGQSHHQWDQIKNQLRKDSNFSTTQQLLFLTPYKHAISSFCTISRLIYTNKFIINTSTIIPDDTKANLLGNIDSPTKSAAILAQRVSEYIIVHLEEPLPSAKDLSLIFGTNEFKIKKSFRDFFNSSIFQFYNEQRLQKAHLLIEQSSIPINEIAIMSGFTNYVNFYKSFKKRFNYLPSTLQRDNRITNE</sequence>
<feature type="domain" description="HTH araC/xylS-type" evidence="4">
    <location>
        <begin position="195"/>
        <end position="294"/>
    </location>
</feature>
<dbReference type="GO" id="GO:0043565">
    <property type="term" value="F:sequence-specific DNA binding"/>
    <property type="evidence" value="ECO:0007669"/>
    <property type="project" value="InterPro"/>
</dbReference>
<dbReference type="Gene3D" id="1.10.10.60">
    <property type="entry name" value="Homeodomain-like"/>
    <property type="match status" value="1"/>
</dbReference>
<dbReference type="PROSITE" id="PS01124">
    <property type="entry name" value="HTH_ARAC_FAMILY_2"/>
    <property type="match status" value="1"/>
</dbReference>
<dbReference type="InterPro" id="IPR053142">
    <property type="entry name" value="PchR_regulatory_protein"/>
</dbReference>
<evidence type="ECO:0000256" key="1">
    <source>
        <dbReference type="ARBA" id="ARBA00023015"/>
    </source>
</evidence>
<gene>
    <name evidence="6" type="ORF">BC624_11610</name>
    <name evidence="7" type="ORF">SAMN05443373_11810</name>
</gene>
<proteinExistence type="predicted"/>
<evidence type="ECO:0000256" key="3">
    <source>
        <dbReference type="ARBA" id="ARBA00023163"/>
    </source>
</evidence>
<dbReference type="GO" id="GO:0016020">
    <property type="term" value="C:membrane"/>
    <property type="evidence" value="ECO:0007669"/>
    <property type="project" value="InterPro"/>
</dbReference>
<reference evidence="7" key="1">
    <citation type="submission" date="2016-11" db="EMBL/GenBank/DDBJ databases">
        <authorList>
            <person name="Jaros S."/>
            <person name="Januszkiewicz K."/>
            <person name="Wedrychowicz H."/>
        </authorList>
    </citation>
    <scope>NUCLEOTIDE SEQUENCE [LARGE SCALE GENOMIC DNA]</scope>
    <source>
        <strain evidence="7">DSM 19729</strain>
    </source>
</reference>
<dbReference type="Gene3D" id="6.10.340.10">
    <property type="match status" value="1"/>
</dbReference>
<dbReference type="InterPro" id="IPR003660">
    <property type="entry name" value="HAMP_dom"/>
</dbReference>
<reference evidence="8" key="2">
    <citation type="submission" date="2016-11" db="EMBL/GenBank/DDBJ databases">
        <authorList>
            <person name="Varghese N."/>
            <person name="Submissions S."/>
        </authorList>
    </citation>
    <scope>NUCLEOTIDE SEQUENCE [LARGE SCALE GENOMIC DNA]</scope>
    <source>
        <strain evidence="8">DSM 19729</strain>
    </source>
</reference>
<dbReference type="GO" id="GO:0003700">
    <property type="term" value="F:DNA-binding transcription factor activity"/>
    <property type="evidence" value="ECO:0007669"/>
    <property type="project" value="InterPro"/>
</dbReference>
<dbReference type="EMBL" id="PVUB01000016">
    <property type="protein sequence ID" value="PRZ19562.1"/>
    <property type="molecule type" value="Genomic_DNA"/>
</dbReference>
<dbReference type="SMART" id="SM00304">
    <property type="entry name" value="HAMP"/>
    <property type="match status" value="1"/>
</dbReference>
<evidence type="ECO:0000313" key="8">
    <source>
        <dbReference type="Proteomes" id="UP000184384"/>
    </source>
</evidence>
<keyword evidence="2 7" id="KW-0238">DNA-binding</keyword>
<reference evidence="6 9" key="3">
    <citation type="submission" date="2018-03" db="EMBL/GenBank/DDBJ databases">
        <title>Genomic Encyclopedia of Archaeal and Bacterial Type Strains, Phase II (KMG-II): from individual species to whole genera.</title>
        <authorList>
            <person name="Goeker M."/>
        </authorList>
    </citation>
    <scope>NUCLEOTIDE SEQUENCE [LARGE SCALE GENOMIC DNA]</scope>
    <source>
        <strain evidence="6 9">DSM 17797</strain>
    </source>
</reference>